<dbReference type="InterPro" id="IPR017930">
    <property type="entry name" value="Myb_dom"/>
</dbReference>
<keyword evidence="6" id="KW-0175">Coiled coil</keyword>
<dbReference type="GO" id="GO:0000978">
    <property type="term" value="F:RNA polymerase II cis-regulatory region sequence-specific DNA binding"/>
    <property type="evidence" value="ECO:0007669"/>
    <property type="project" value="TreeGrafter"/>
</dbReference>
<dbReference type="PANTHER" id="PTHR46621">
    <property type="entry name" value="SNRNA-ACTIVATING PROTEIN COMPLEX SUBUNIT 4"/>
    <property type="match status" value="1"/>
</dbReference>
<keyword evidence="2" id="KW-0805">Transcription regulation</keyword>
<dbReference type="GO" id="GO:0042795">
    <property type="term" value="P:snRNA transcription by RNA polymerase II"/>
    <property type="evidence" value="ECO:0007669"/>
    <property type="project" value="TreeGrafter"/>
</dbReference>
<evidence type="ECO:0000313" key="10">
    <source>
        <dbReference type="Proteomes" id="UP001152798"/>
    </source>
</evidence>
<feature type="domain" description="HTH myb-type" evidence="8">
    <location>
        <begin position="280"/>
        <end position="336"/>
    </location>
</feature>
<dbReference type="GO" id="GO:0005634">
    <property type="term" value="C:nucleus"/>
    <property type="evidence" value="ECO:0007669"/>
    <property type="project" value="UniProtKB-SubCell"/>
</dbReference>
<keyword evidence="5" id="KW-0539">Nucleus</keyword>
<dbReference type="PROSITE" id="PS51294">
    <property type="entry name" value="HTH_MYB"/>
    <property type="match status" value="2"/>
</dbReference>
<dbReference type="SUPFAM" id="SSF46689">
    <property type="entry name" value="Homeodomain-like"/>
    <property type="match status" value="2"/>
</dbReference>
<feature type="domain" description="Myb-like" evidence="7">
    <location>
        <begin position="440"/>
        <end position="491"/>
    </location>
</feature>
<dbReference type="PANTHER" id="PTHR46621:SF1">
    <property type="entry name" value="SNRNA-ACTIVATING PROTEIN COMPLEX SUBUNIT 4"/>
    <property type="match status" value="1"/>
</dbReference>
<accession>A0A9P0E974</accession>
<evidence type="ECO:0000256" key="6">
    <source>
        <dbReference type="SAM" id="Coils"/>
    </source>
</evidence>
<dbReference type="Pfam" id="PF00249">
    <property type="entry name" value="Myb_DNA-binding"/>
    <property type="match status" value="2"/>
</dbReference>
<dbReference type="EMBL" id="OV725077">
    <property type="protein sequence ID" value="CAH1389691.1"/>
    <property type="molecule type" value="Genomic_DNA"/>
</dbReference>
<evidence type="ECO:0000259" key="7">
    <source>
        <dbReference type="PROSITE" id="PS50090"/>
    </source>
</evidence>
<dbReference type="OrthoDB" id="2143914at2759"/>
<evidence type="ECO:0000256" key="3">
    <source>
        <dbReference type="ARBA" id="ARBA00023125"/>
    </source>
</evidence>
<proteinExistence type="predicted"/>
<dbReference type="CDD" id="cd00167">
    <property type="entry name" value="SANT"/>
    <property type="match status" value="1"/>
</dbReference>
<feature type="domain" description="Myb-like" evidence="7">
    <location>
        <begin position="280"/>
        <end position="332"/>
    </location>
</feature>
<dbReference type="InterPro" id="IPR009057">
    <property type="entry name" value="Homeodomain-like_sf"/>
</dbReference>
<dbReference type="Gene3D" id="1.10.10.60">
    <property type="entry name" value="Homeodomain-like"/>
    <property type="match status" value="2"/>
</dbReference>
<keyword evidence="3" id="KW-0238">DNA-binding</keyword>
<dbReference type="InterPro" id="IPR051575">
    <property type="entry name" value="Myb-like_DNA-bd"/>
</dbReference>
<protein>
    <recommendedName>
        <fullName evidence="11">snRNA-activating protein complex subunit 4</fullName>
    </recommendedName>
</protein>
<evidence type="ECO:0000256" key="4">
    <source>
        <dbReference type="ARBA" id="ARBA00023163"/>
    </source>
</evidence>
<evidence type="ECO:0000256" key="5">
    <source>
        <dbReference type="ARBA" id="ARBA00023242"/>
    </source>
</evidence>
<dbReference type="GO" id="GO:0019185">
    <property type="term" value="C:snRNA-activating protein complex"/>
    <property type="evidence" value="ECO:0007669"/>
    <property type="project" value="TreeGrafter"/>
</dbReference>
<organism evidence="9 10">
    <name type="scientific">Nezara viridula</name>
    <name type="common">Southern green stink bug</name>
    <name type="synonym">Cimex viridulus</name>
    <dbReference type="NCBI Taxonomy" id="85310"/>
    <lineage>
        <taxon>Eukaryota</taxon>
        <taxon>Metazoa</taxon>
        <taxon>Ecdysozoa</taxon>
        <taxon>Arthropoda</taxon>
        <taxon>Hexapoda</taxon>
        <taxon>Insecta</taxon>
        <taxon>Pterygota</taxon>
        <taxon>Neoptera</taxon>
        <taxon>Paraneoptera</taxon>
        <taxon>Hemiptera</taxon>
        <taxon>Heteroptera</taxon>
        <taxon>Panheteroptera</taxon>
        <taxon>Pentatomomorpha</taxon>
        <taxon>Pentatomoidea</taxon>
        <taxon>Pentatomidae</taxon>
        <taxon>Pentatominae</taxon>
        <taxon>Nezara</taxon>
    </lineage>
</organism>
<dbReference type="InterPro" id="IPR001005">
    <property type="entry name" value="SANT/Myb"/>
</dbReference>
<comment type="subcellular location">
    <subcellularLocation>
        <location evidence="1">Nucleus</location>
    </subcellularLocation>
</comment>
<feature type="coiled-coil region" evidence="6">
    <location>
        <begin position="96"/>
        <end position="123"/>
    </location>
</feature>
<gene>
    <name evidence="9" type="ORF">NEZAVI_LOCUS1043</name>
</gene>
<name>A0A9P0E974_NEZVI</name>
<sequence length="719" mass="85379">MNLKSEMPGIFSMLMDLVKSNEEEEVRGIEEQIDEIEISDETEEDENDLDIILEENILEEKIKDLTMNKNERDDITDLIGLPKQKETDYDAQLKMVETALQQNRQLNKKLQALECELLLLKRDLDRNVDTSFVKNTVEKSLNLEFYSSFTAPYFKYQGFPCPVNPDQSAKERIKPMLYEASDLTISWEEDELHILEQSIRDTLVQEYFYSLEEHSNVKYEQDSDHKIKVINEVSFIRTADLMEIFKKYDENALDWDRISRNLYNSHSGRDCKLMWDLYLKPSIRKDKWTRKEEAALLKAAKAFGYQNWDTIALELSSSRTGYQCFSHYQQHLCKISKKWPQEDLKHFRMVLRLVKQGESINWSRIKYFIDDYDFITLYNKWYKTRCLSDEEMRKGKFNPKEDQFILNAVKKGIPLQRIHHFLQSRNSCQIRERYINYLHVKDRKYGIWTLEEDALLVELIKEYGEGQWATIAKHFESRSRTQIRQHYENLKKIILKNPNLDLRKIKRRKNIYSKKNRLKRLSKDIKTSDKNLKIISSENDFAKDKEDMELIRHFVCRKSVFKGRQSIGNTFKINSEAILKVCEDFNIKLSDKVNGVGVNEYRKHLHEFMFGSIQFAKKIKDLPTLREENGSDDTLQLYPPNIVTVSSLRNILSRLEVERPSSCKKNITESNIHRYKCDGYKKAVENWCKRMFMLFSASYILEGLDSEQLKEKEKNINNN</sequence>
<evidence type="ECO:0008006" key="11">
    <source>
        <dbReference type="Google" id="ProtNLM"/>
    </source>
</evidence>
<reference evidence="9" key="1">
    <citation type="submission" date="2022-01" db="EMBL/GenBank/DDBJ databases">
        <authorList>
            <person name="King R."/>
        </authorList>
    </citation>
    <scope>NUCLEOTIDE SEQUENCE</scope>
</reference>
<dbReference type="SMART" id="SM00717">
    <property type="entry name" value="SANT"/>
    <property type="match status" value="4"/>
</dbReference>
<evidence type="ECO:0000259" key="8">
    <source>
        <dbReference type="PROSITE" id="PS51294"/>
    </source>
</evidence>
<dbReference type="GO" id="GO:0042796">
    <property type="term" value="P:snRNA transcription by RNA polymerase III"/>
    <property type="evidence" value="ECO:0007669"/>
    <property type="project" value="TreeGrafter"/>
</dbReference>
<evidence type="ECO:0000256" key="2">
    <source>
        <dbReference type="ARBA" id="ARBA00023015"/>
    </source>
</evidence>
<dbReference type="AlphaFoldDB" id="A0A9P0E974"/>
<evidence type="ECO:0000313" key="9">
    <source>
        <dbReference type="EMBL" id="CAH1389691.1"/>
    </source>
</evidence>
<keyword evidence="10" id="KW-1185">Reference proteome</keyword>
<dbReference type="Proteomes" id="UP001152798">
    <property type="component" value="Chromosome 1"/>
</dbReference>
<feature type="domain" description="HTH myb-type" evidence="8">
    <location>
        <begin position="441"/>
        <end position="495"/>
    </location>
</feature>
<keyword evidence="4" id="KW-0804">Transcription</keyword>
<evidence type="ECO:0000256" key="1">
    <source>
        <dbReference type="ARBA" id="ARBA00004123"/>
    </source>
</evidence>
<dbReference type="GO" id="GO:0001006">
    <property type="term" value="F:RNA polymerase III type 3 promoter sequence-specific DNA binding"/>
    <property type="evidence" value="ECO:0007669"/>
    <property type="project" value="TreeGrafter"/>
</dbReference>
<dbReference type="PROSITE" id="PS50090">
    <property type="entry name" value="MYB_LIKE"/>
    <property type="match status" value="2"/>
</dbReference>